<keyword evidence="4" id="KW-1185">Reference proteome</keyword>
<dbReference type="Pfam" id="PF18914">
    <property type="entry name" value="DUF5666"/>
    <property type="match status" value="1"/>
</dbReference>
<sequence length="94" mass="9977">MNLFPHALAASLLLGTVATPVLADSSDSLKGKIQSVDAGRRSFVVGGQTLLTNASTDYDDGLKSFADLKPGMKVKVEHSQRGGTRFAKEIELDD</sequence>
<reference evidence="3 4" key="1">
    <citation type="submission" date="2018-02" db="EMBL/GenBank/DDBJ databases">
        <authorList>
            <person name="Moore K."/>
            <person name="Momper L."/>
        </authorList>
    </citation>
    <scope>NUCLEOTIDE SEQUENCE [LARGE SCALE GENOMIC DNA]</scope>
    <source>
        <strain evidence="3 4">CCALA 015</strain>
    </source>
</reference>
<feature type="chain" id="PRO_5046365424" description="DUF5666 domain-containing protein" evidence="1">
    <location>
        <begin position="24"/>
        <end position="94"/>
    </location>
</feature>
<keyword evidence="1" id="KW-0732">Signal</keyword>
<comment type="caution">
    <text evidence="3">The sequence shown here is derived from an EMBL/GenBank/DDBJ whole genome shotgun (WGS) entry which is preliminary data.</text>
</comment>
<dbReference type="EMBL" id="PVWP01000011">
    <property type="protein sequence ID" value="PSB36180.1"/>
    <property type="molecule type" value="Genomic_DNA"/>
</dbReference>
<dbReference type="InterPro" id="IPR043724">
    <property type="entry name" value="DUF5666"/>
</dbReference>
<organism evidence="3 4">
    <name type="scientific">Aphanothece cf. minutissima CCALA 015</name>
    <dbReference type="NCBI Taxonomy" id="2107695"/>
    <lineage>
        <taxon>Bacteria</taxon>
        <taxon>Bacillati</taxon>
        <taxon>Cyanobacteriota</taxon>
        <taxon>Cyanophyceae</taxon>
        <taxon>Oscillatoriophycideae</taxon>
        <taxon>Chroococcales</taxon>
        <taxon>Aphanothecaceae</taxon>
        <taxon>Aphanothece</taxon>
    </lineage>
</organism>
<reference evidence="3 4" key="2">
    <citation type="submission" date="2018-03" db="EMBL/GenBank/DDBJ databases">
        <title>The ancient ancestry and fast evolution of plastids.</title>
        <authorList>
            <person name="Moore K.R."/>
            <person name="Magnabosco C."/>
            <person name="Momper L."/>
            <person name="Gold D.A."/>
            <person name="Bosak T."/>
            <person name="Fournier G.P."/>
        </authorList>
    </citation>
    <scope>NUCLEOTIDE SEQUENCE [LARGE SCALE GENOMIC DNA]</scope>
    <source>
        <strain evidence="3 4">CCALA 015</strain>
    </source>
</reference>
<feature type="domain" description="DUF5666" evidence="2">
    <location>
        <begin position="30"/>
        <end position="91"/>
    </location>
</feature>
<evidence type="ECO:0000313" key="3">
    <source>
        <dbReference type="EMBL" id="PSB36180.1"/>
    </source>
</evidence>
<dbReference type="Proteomes" id="UP000238218">
    <property type="component" value="Unassembled WGS sequence"/>
</dbReference>
<dbReference type="RefSeq" id="WP_106222743.1">
    <property type="nucleotide sequence ID" value="NZ_PVWP01000011.1"/>
</dbReference>
<feature type="signal peptide" evidence="1">
    <location>
        <begin position="1"/>
        <end position="23"/>
    </location>
</feature>
<accession>A0ABX5F603</accession>
<evidence type="ECO:0000259" key="2">
    <source>
        <dbReference type="Pfam" id="PF18914"/>
    </source>
</evidence>
<proteinExistence type="predicted"/>
<evidence type="ECO:0000313" key="4">
    <source>
        <dbReference type="Proteomes" id="UP000238218"/>
    </source>
</evidence>
<evidence type="ECO:0000256" key="1">
    <source>
        <dbReference type="SAM" id="SignalP"/>
    </source>
</evidence>
<name>A0ABX5F603_9CHRO</name>
<gene>
    <name evidence="3" type="ORF">C7B81_14385</name>
</gene>
<protein>
    <recommendedName>
        <fullName evidence="2">DUF5666 domain-containing protein</fullName>
    </recommendedName>
</protein>